<evidence type="ECO:0000256" key="1">
    <source>
        <dbReference type="SAM" id="Phobius"/>
    </source>
</evidence>
<name>A0A8S9Z6V4_9TREM</name>
<keyword evidence="1" id="KW-0812">Transmembrane</keyword>
<dbReference type="Pfam" id="PF07699">
    <property type="entry name" value="Ephrin_rec_like"/>
    <property type="match status" value="1"/>
</dbReference>
<feature type="transmembrane region" description="Helical" evidence="1">
    <location>
        <begin position="460"/>
        <end position="485"/>
    </location>
</feature>
<keyword evidence="5" id="KW-1185">Reference proteome</keyword>
<keyword evidence="1" id="KW-0472">Membrane</keyword>
<feature type="chain" id="PRO_5035732883" description="Tyrosine-protein kinase ephrin type A/B receptor-like domain-containing protein" evidence="2">
    <location>
        <begin position="20"/>
        <end position="533"/>
    </location>
</feature>
<dbReference type="EMBL" id="JTDE01000473">
    <property type="protein sequence ID" value="KAF7261143.1"/>
    <property type="molecule type" value="Genomic_DNA"/>
</dbReference>
<keyword evidence="1" id="KW-1133">Transmembrane helix</keyword>
<reference evidence="4" key="1">
    <citation type="submission" date="2019-07" db="EMBL/GenBank/DDBJ databases">
        <title>Annotation for the trematode Paragonimus miyazaki's.</title>
        <authorList>
            <person name="Choi Y.-J."/>
        </authorList>
    </citation>
    <scope>NUCLEOTIDE SEQUENCE</scope>
    <source>
        <strain evidence="4">Japan</strain>
    </source>
</reference>
<keyword evidence="2" id="KW-0732">Signal</keyword>
<dbReference type="Proteomes" id="UP000822476">
    <property type="component" value="Unassembled WGS sequence"/>
</dbReference>
<dbReference type="OrthoDB" id="6246318at2759"/>
<comment type="caution">
    <text evidence="4">The sequence shown here is derived from an EMBL/GenBank/DDBJ whole genome shotgun (WGS) entry which is preliminary data.</text>
</comment>
<protein>
    <recommendedName>
        <fullName evidence="3">Tyrosine-protein kinase ephrin type A/B receptor-like domain-containing protein</fullName>
    </recommendedName>
</protein>
<feature type="domain" description="Tyrosine-protein kinase ephrin type A/B receptor-like" evidence="3">
    <location>
        <begin position="374"/>
        <end position="400"/>
    </location>
</feature>
<evidence type="ECO:0000256" key="2">
    <source>
        <dbReference type="SAM" id="SignalP"/>
    </source>
</evidence>
<evidence type="ECO:0000313" key="5">
    <source>
        <dbReference type="Proteomes" id="UP000822476"/>
    </source>
</evidence>
<evidence type="ECO:0000259" key="3">
    <source>
        <dbReference type="Pfam" id="PF07699"/>
    </source>
</evidence>
<feature type="signal peptide" evidence="2">
    <location>
        <begin position="1"/>
        <end position="19"/>
    </location>
</feature>
<accession>A0A8S9Z6V4</accession>
<dbReference type="InterPro" id="IPR011641">
    <property type="entry name" value="Tyr-kin_ephrin_A/B_rcpt-like"/>
</dbReference>
<organism evidence="4 5">
    <name type="scientific">Paragonimus skrjabini miyazakii</name>
    <dbReference type="NCBI Taxonomy" id="59628"/>
    <lineage>
        <taxon>Eukaryota</taxon>
        <taxon>Metazoa</taxon>
        <taxon>Spiralia</taxon>
        <taxon>Lophotrochozoa</taxon>
        <taxon>Platyhelminthes</taxon>
        <taxon>Trematoda</taxon>
        <taxon>Digenea</taxon>
        <taxon>Plagiorchiida</taxon>
        <taxon>Troglotremata</taxon>
        <taxon>Troglotrematidae</taxon>
        <taxon>Paragonimus</taxon>
    </lineage>
</organism>
<sequence length="533" mass="60841">MRGIGFLLLVFGLLSGSVCLDFSLTPNRHKLFVKTVRANSTLTYYQHRLAINHIAQIPCFVSSNNVDINATDPVAFEWLLNGRQILPHLSFIHGHWDLDGTLTILAAMPREYTLWCHVRLGDETDDQDFYFAHQIKFFQEPVRLLILGVLVNMTMDEESWDRKCSHEKFTCDCRRFAGRNATQWFFSGLKNHYVRRVVNDLAVETCDTFAFCQAVSLDNFECVNVEHDLNASHFLEFSFFIDGGKQYLANDSVTYPGGKQIFQMLYQNFTIGTENLRGILHQETGNHYYSKNLQVDISVFRRFYTFCMGYASSLNRETEECELCPSGSFADPRLINPRPPYTTLSYKPLLSDIPYLSDQHAEKALLPQWLDTDEKSLCMSCPVNTYAEESGRPLCLPCPVWHMRPESQQSGKELHLGAHWLHLACPKEGRNELRLVQVAEGMLGTRFANWVKHSNPLSRVGALVVLFLVPLAVALILMFVAYMLIDVGAVIVKMVRELHPLQIQIAEMTTATASFKAQHQKATDEVYARMRGE</sequence>
<gene>
    <name evidence="4" type="ORF">EG68_01514</name>
</gene>
<evidence type="ECO:0000313" key="4">
    <source>
        <dbReference type="EMBL" id="KAF7261143.1"/>
    </source>
</evidence>
<proteinExistence type="predicted"/>
<dbReference type="AlphaFoldDB" id="A0A8S9Z6V4"/>